<name>A0A0N1F9R2_9PROT</name>
<accession>A0A0N1F9R2</accession>
<sequence>MPPVRVFCPVRVCVPPFTTRLPPAPPHVPPSASVPANVPVALDTPSTPAPSATVPLPERAVTCVAAMSEISNVPSATTVLEGVMLPFPCSSRLAPLPITVGPV</sequence>
<protein>
    <submittedName>
        <fullName evidence="1">Uncharacterized protein</fullName>
    </submittedName>
</protein>
<evidence type="ECO:0000313" key="2">
    <source>
        <dbReference type="Proteomes" id="UP000031553"/>
    </source>
</evidence>
<dbReference type="EMBL" id="JUFX02000215">
    <property type="protein sequence ID" value="KPH85980.1"/>
    <property type="molecule type" value="Genomic_DNA"/>
</dbReference>
<organism evidence="1 2">
    <name type="scientific">Komagataeibacter intermedius AF2</name>
    <dbReference type="NCBI Taxonomy" id="1458464"/>
    <lineage>
        <taxon>Bacteria</taxon>
        <taxon>Pseudomonadati</taxon>
        <taxon>Pseudomonadota</taxon>
        <taxon>Alphaproteobacteria</taxon>
        <taxon>Acetobacterales</taxon>
        <taxon>Acetobacteraceae</taxon>
        <taxon>Komagataeibacter</taxon>
    </lineage>
</organism>
<dbReference type="AlphaFoldDB" id="A0A0N1F9R2"/>
<gene>
    <name evidence="1" type="ORF">GLUCOINTEAF2_0203017</name>
</gene>
<comment type="caution">
    <text evidence="1">The sequence shown here is derived from an EMBL/GenBank/DDBJ whole genome shotgun (WGS) entry which is preliminary data.</text>
</comment>
<reference evidence="1 2" key="1">
    <citation type="submission" date="2015-07" db="EMBL/GenBank/DDBJ databases">
        <title>Draft Genome Sequence of Komagataeibacter intermedius Strain AF2, Isolated from Kombucha Tea.</title>
        <authorList>
            <person name="Santos R.A."/>
            <person name="Berretta A.A."/>
            <person name="Barud H.S."/>
            <person name="Ribeiro S.J."/>
            <person name="Gonzalez-Garcia L.N."/>
            <person name="Zucchi T.D."/>
            <person name="Goldman G.H."/>
            <person name="Riano-Pachon D.M."/>
        </authorList>
    </citation>
    <scope>NUCLEOTIDE SEQUENCE [LARGE SCALE GENOMIC DNA]</scope>
    <source>
        <strain evidence="1 2">AF2</strain>
    </source>
</reference>
<dbReference type="Proteomes" id="UP000031553">
    <property type="component" value="Unassembled WGS sequence"/>
</dbReference>
<evidence type="ECO:0000313" key="1">
    <source>
        <dbReference type="EMBL" id="KPH85980.1"/>
    </source>
</evidence>
<proteinExistence type="predicted"/>